<geneLocation type="mitochondrion" evidence="2"/>
<name>A0A3P3YNG4_PLABS</name>
<sequence>MPVQSSTTLWWCLCRLTTASARQPSWKTNRKGVGSHVRQGIEDYVAEERLRGLFIGHHPSVNMMDEFSHRLIPNHSSMFADGIHWSRMAFMVQTGANVTLLVTRNLVVSLHCI</sequence>
<proteinExistence type="predicted"/>
<dbReference type="Proteomes" id="UP000290189">
    <property type="component" value="Unassembled WGS sequence"/>
</dbReference>
<accession>A0A3P3YNG4</accession>
<gene>
    <name evidence="2" type="ORF">PLBR_LOCUS8976</name>
</gene>
<evidence type="ECO:0008006" key="4">
    <source>
        <dbReference type="Google" id="ProtNLM"/>
    </source>
</evidence>
<organism evidence="2 3">
    <name type="scientific">Plasmodiophora brassicae</name>
    <name type="common">Clubroot disease agent</name>
    <dbReference type="NCBI Taxonomy" id="37360"/>
    <lineage>
        <taxon>Eukaryota</taxon>
        <taxon>Sar</taxon>
        <taxon>Rhizaria</taxon>
        <taxon>Endomyxa</taxon>
        <taxon>Phytomyxea</taxon>
        <taxon>Plasmodiophorida</taxon>
        <taxon>Plasmodiophoridae</taxon>
        <taxon>Plasmodiophora</taxon>
    </lineage>
</organism>
<dbReference type="EMBL" id="OVEO01000019">
    <property type="protein sequence ID" value="SPR01761.1"/>
    <property type="molecule type" value="Genomic_DNA"/>
</dbReference>
<keyword evidence="2" id="KW-0496">Mitochondrion</keyword>
<feature type="signal peptide" evidence="1">
    <location>
        <begin position="1"/>
        <end position="21"/>
    </location>
</feature>
<evidence type="ECO:0000313" key="3">
    <source>
        <dbReference type="Proteomes" id="UP000290189"/>
    </source>
</evidence>
<evidence type="ECO:0000313" key="2">
    <source>
        <dbReference type="EMBL" id="SPR01761.1"/>
    </source>
</evidence>
<feature type="chain" id="PRO_5018266082" description="Secreted protein" evidence="1">
    <location>
        <begin position="22"/>
        <end position="113"/>
    </location>
</feature>
<reference evidence="2 3" key="1">
    <citation type="submission" date="2018-03" db="EMBL/GenBank/DDBJ databases">
        <authorList>
            <person name="Fogelqvist J."/>
        </authorList>
    </citation>
    <scope>NUCLEOTIDE SEQUENCE [LARGE SCALE GENOMIC DNA]</scope>
</reference>
<protein>
    <recommendedName>
        <fullName evidence="4">Secreted protein</fullName>
    </recommendedName>
</protein>
<keyword evidence="1" id="KW-0732">Signal</keyword>
<dbReference type="AlphaFoldDB" id="A0A3P3YNG4"/>
<evidence type="ECO:0000256" key="1">
    <source>
        <dbReference type="SAM" id="SignalP"/>
    </source>
</evidence>